<dbReference type="GO" id="GO:0044038">
    <property type="term" value="P:cell wall macromolecule biosynthetic process"/>
    <property type="evidence" value="ECO:0007669"/>
    <property type="project" value="TreeGrafter"/>
</dbReference>
<dbReference type="GO" id="GO:0016780">
    <property type="term" value="F:phosphotransferase activity, for other substituted phosphate groups"/>
    <property type="evidence" value="ECO:0007669"/>
    <property type="project" value="InterPro"/>
</dbReference>
<dbReference type="PANTHER" id="PTHR22926:SF3">
    <property type="entry name" value="UNDECAPRENYL-PHOSPHATE ALPHA-N-ACETYLGLUCOSAMINYL 1-PHOSPHATE TRANSFERASE"/>
    <property type="match status" value="1"/>
</dbReference>
<keyword evidence="7" id="KW-0460">Magnesium</keyword>
<dbReference type="GO" id="GO:0005886">
    <property type="term" value="C:plasma membrane"/>
    <property type="evidence" value="ECO:0007669"/>
    <property type="project" value="UniProtKB-SubCell"/>
</dbReference>
<keyword evidence="2" id="KW-1003">Cell membrane</keyword>
<dbReference type="EMBL" id="QQXK01000009">
    <property type="protein sequence ID" value="RII42669.1"/>
    <property type="molecule type" value="Genomic_DNA"/>
</dbReference>
<feature type="transmembrane region" description="Helical" evidence="8">
    <location>
        <begin position="196"/>
        <end position="216"/>
    </location>
</feature>
<dbReference type="Proteomes" id="UP000265419">
    <property type="component" value="Unassembled WGS sequence"/>
</dbReference>
<dbReference type="PANTHER" id="PTHR22926">
    <property type="entry name" value="PHOSPHO-N-ACETYLMURAMOYL-PENTAPEPTIDE-TRANSFERASE"/>
    <property type="match status" value="1"/>
</dbReference>
<feature type="transmembrane region" description="Helical" evidence="8">
    <location>
        <begin position="312"/>
        <end position="331"/>
    </location>
</feature>
<dbReference type="CDD" id="cd06853">
    <property type="entry name" value="GT_WecA_like"/>
    <property type="match status" value="1"/>
</dbReference>
<dbReference type="GO" id="GO:0071555">
    <property type="term" value="P:cell wall organization"/>
    <property type="evidence" value="ECO:0007669"/>
    <property type="project" value="TreeGrafter"/>
</dbReference>
<organism evidence="9 10">
    <name type="scientific">Galactobacter valiniphilus</name>
    <dbReference type="NCBI Taxonomy" id="2676122"/>
    <lineage>
        <taxon>Bacteria</taxon>
        <taxon>Bacillati</taxon>
        <taxon>Actinomycetota</taxon>
        <taxon>Actinomycetes</taxon>
        <taxon>Micrococcales</taxon>
        <taxon>Micrococcaceae</taxon>
        <taxon>Galactobacter</taxon>
    </lineage>
</organism>
<dbReference type="GO" id="GO:0009103">
    <property type="term" value="P:lipopolysaccharide biosynthetic process"/>
    <property type="evidence" value="ECO:0007669"/>
    <property type="project" value="TreeGrafter"/>
</dbReference>
<comment type="caution">
    <text evidence="9">The sequence shown here is derived from an EMBL/GenBank/DDBJ whole genome shotgun (WGS) entry which is preliminary data.</text>
</comment>
<feature type="binding site" evidence="7">
    <location>
        <position position="157"/>
    </location>
    <ligand>
        <name>Mg(2+)</name>
        <dbReference type="ChEBI" id="CHEBI:18420"/>
    </ligand>
</feature>
<keyword evidence="5 8" id="KW-1133">Transmembrane helix</keyword>
<dbReference type="Pfam" id="PF00953">
    <property type="entry name" value="Glycos_transf_4"/>
    <property type="match status" value="1"/>
</dbReference>
<evidence type="ECO:0000256" key="2">
    <source>
        <dbReference type="ARBA" id="ARBA00022475"/>
    </source>
</evidence>
<dbReference type="InterPro" id="IPR000715">
    <property type="entry name" value="Glycosyl_transferase_4"/>
</dbReference>
<keyword evidence="6 8" id="KW-0472">Membrane</keyword>
<sequence length="382" mass="41254">MRVYLLITAVAFVVAAALTPALRALGQRTMADIPLRARDMHTEHIPKLGGVAMVGGLLAGLGVASQSPFLSGVFTKPDVILGLVLACLLILVIGVADDLYDIRWYYKLLAQLGAALVMALSGVRLEVLPVGWWHVSDPFWQISLAMFLMVLTMNAINFVDGLDGLAAGISVIGSSAFFLYCYMMAREVNQYDHANLGALLMAVLLGASLGFLVHNFNPAKIFMGETGAMLIGLVMAVAAIVVTTDLQALDRMRFRNVPAYMPILLPLAVVLLPVLDLSLSVVRRTARGKSPFSADRGHLHHKLVDGGYTHRGAVLVLYLWSGLLAFGAVALNRIPANILLPIWGVLLLGAGALTVHPWVRRKLSVRSVAKARKLAIERRGRL</sequence>
<dbReference type="RefSeq" id="WP_119424214.1">
    <property type="nucleotide sequence ID" value="NZ_QQXK01000009.1"/>
</dbReference>
<keyword evidence="10" id="KW-1185">Reference proteome</keyword>
<evidence type="ECO:0000313" key="9">
    <source>
        <dbReference type="EMBL" id="RII42669.1"/>
    </source>
</evidence>
<evidence type="ECO:0000256" key="6">
    <source>
        <dbReference type="ARBA" id="ARBA00023136"/>
    </source>
</evidence>
<feature type="transmembrane region" description="Helical" evidence="8">
    <location>
        <begin position="79"/>
        <end position="96"/>
    </location>
</feature>
<reference evidence="9 10" key="1">
    <citation type="submission" date="2018-07" db="EMBL/GenBank/DDBJ databases">
        <title>Arthrobacter sp. nov., isolated from raw cow's milk with high bacterial count.</title>
        <authorList>
            <person name="Hahne J."/>
            <person name="Isele D."/>
            <person name="Lipski A."/>
        </authorList>
    </citation>
    <scope>NUCLEOTIDE SEQUENCE [LARGE SCALE GENOMIC DNA]</scope>
    <source>
        <strain evidence="9 10">JZ R-35</strain>
    </source>
</reference>
<evidence type="ECO:0000256" key="1">
    <source>
        <dbReference type="ARBA" id="ARBA00004651"/>
    </source>
</evidence>
<protein>
    <submittedName>
        <fullName evidence="9">Undecaprenyl/decaprenyl-phosphate alpha-N-acetylglucosaminyl 1-phosphate transferase</fullName>
    </submittedName>
</protein>
<feature type="transmembrane region" description="Helical" evidence="8">
    <location>
        <begin position="165"/>
        <end position="184"/>
    </location>
</feature>
<feature type="transmembrane region" description="Helical" evidence="8">
    <location>
        <begin position="108"/>
        <end position="127"/>
    </location>
</feature>
<comment type="cofactor">
    <cofactor evidence="7">
        <name>Mg(2+)</name>
        <dbReference type="ChEBI" id="CHEBI:18420"/>
    </cofactor>
</comment>
<evidence type="ECO:0000256" key="4">
    <source>
        <dbReference type="ARBA" id="ARBA00022692"/>
    </source>
</evidence>
<feature type="transmembrane region" description="Helical" evidence="8">
    <location>
        <begin position="228"/>
        <end position="248"/>
    </location>
</feature>
<name>A0A399JER8_9MICC</name>
<evidence type="ECO:0000256" key="8">
    <source>
        <dbReference type="SAM" id="Phobius"/>
    </source>
</evidence>
<keyword evidence="4 8" id="KW-0812">Transmembrane</keyword>
<comment type="subcellular location">
    <subcellularLocation>
        <location evidence="1">Cell membrane</location>
        <topology evidence="1">Multi-pass membrane protein</topology>
    </subcellularLocation>
</comment>
<feature type="transmembrane region" description="Helical" evidence="8">
    <location>
        <begin position="48"/>
        <end position="67"/>
    </location>
</feature>
<evidence type="ECO:0000256" key="5">
    <source>
        <dbReference type="ARBA" id="ARBA00022989"/>
    </source>
</evidence>
<evidence type="ECO:0000256" key="7">
    <source>
        <dbReference type="PIRSR" id="PIRSR600715-1"/>
    </source>
</evidence>
<feature type="transmembrane region" description="Helical" evidence="8">
    <location>
        <begin position="260"/>
        <end position="282"/>
    </location>
</feature>
<gene>
    <name evidence="9" type="ORF">DWB68_05860</name>
</gene>
<accession>A0A399JER8</accession>
<evidence type="ECO:0000313" key="10">
    <source>
        <dbReference type="Proteomes" id="UP000265419"/>
    </source>
</evidence>
<feature type="transmembrane region" description="Helical" evidence="8">
    <location>
        <begin position="139"/>
        <end position="159"/>
    </location>
</feature>
<feature type="transmembrane region" description="Helical" evidence="8">
    <location>
        <begin position="338"/>
        <end position="359"/>
    </location>
</feature>
<evidence type="ECO:0000256" key="3">
    <source>
        <dbReference type="ARBA" id="ARBA00022679"/>
    </source>
</evidence>
<keyword evidence="3 9" id="KW-0808">Transferase</keyword>
<proteinExistence type="predicted"/>
<dbReference type="AlphaFoldDB" id="A0A399JER8"/>
<keyword evidence="7" id="KW-0479">Metal-binding</keyword>
<dbReference type="GO" id="GO:0046872">
    <property type="term" value="F:metal ion binding"/>
    <property type="evidence" value="ECO:0007669"/>
    <property type="project" value="UniProtKB-KW"/>
</dbReference>